<evidence type="ECO:0000313" key="2">
    <source>
        <dbReference type="Proteomes" id="UP001519460"/>
    </source>
</evidence>
<evidence type="ECO:0000313" key="1">
    <source>
        <dbReference type="EMBL" id="KAK7504427.1"/>
    </source>
</evidence>
<gene>
    <name evidence="1" type="ORF">BaRGS_00004293</name>
</gene>
<dbReference type="AlphaFoldDB" id="A0ABD0LYC3"/>
<reference evidence="1 2" key="1">
    <citation type="journal article" date="2023" name="Sci. Data">
        <title>Genome assembly of the Korean intertidal mud-creeper Batillaria attramentaria.</title>
        <authorList>
            <person name="Patra A.K."/>
            <person name="Ho P.T."/>
            <person name="Jun S."/>
            <person name="Lee S.J."/>
            <person name="Kim Y."/>
            <person name="Won Y.J."/>
        </authorList>
    </citation>
    <scope>NUCLEOTIDE SEQUENCE [LARGE SCALE GENOMIC DNA]</scope>
    <source>
        <strain evidence="1">Wonlab-2016</strain>
    </source>
</reference>
<organism evidence="1 2">
    <name type="scientific">Batillaria attramentaria</name>
    <dbReference type="NCBI Taxonomy" id="370345"/>
    <lineage>
        <taxon>Eukaryota</taxon>
        <taxon>Metazoa</taxon>
        <taxon>Spiralia</taxon>
        <taxon>Lophotrochozoa</taxon>
        <taxon>Mollusca</taxon>
        <taxon>Gastropoda</taxon>
        <taxon>Caenogastropoda</taxon>
        <taxon>Sorbeoconcha</taxon>
        <taxon>Cerithioidea</taxon>
        <taxon>Batillariidae</taxon>
        <taxon>Batillaria</taxon>
    </lineage>
</organism>
<accession>A0ABD0LYC3</accession>
<protein>
    <submittedName>
        <fullName evidence="1">Uncharacterized protein</fullName>
    </submittedName>
</protein>
<dbReference type="Proteomes" id="UP001519460">
    <property type="component" value="Unassembled WGS sequence"/>
</dbReference>
<comment type="caution">
    <text evidence="1">The sequence shown here is derived from an EMBL/GenBank/DDBJ whole genome shotgun (WGS) entry which is preliminary data.</text>
</comment>
<name>A0ABD0LYC3_9CAEN</name>
<dbReference type="EMBL" id="JACVVK020000015">
    <property type="protein sequence ID" value="KAK7504427.1"/>
    <property type="molecule type" value="Genomic_DNA"/>
</dbReference>
<proteinExistence type="predicted"/>
<keyword evidence="2" id="KW-1185">Reference proteome</keyword>
<sequence length="87" mass="10209">MTMPRKKSILHLMHHSGSDKVFSSITIPLIRDLFSCSETHLSDCGWRNLLNIEPLRSPWPKSMQRIVNVSNVKERRQFILNEIHVKE</sequence>